<evidence type="ECO:0000259" key="2">
    <source>
        <dbReference type="PROSITE" id="PS50994"/>
    </source>
</evidence>
<feature type="domain" description="Integrase catalytic" evidence="2">
    <location>
        <begin position="218"/>
        <end position="381"/>
    </location>
</feature>
<dbReference type="PROSITE" id="PS50994">
    <property type="entry name" value="INTEGRASE"/>
    <property type="match status" value="1"/>
</dbReference>
<dbReference type="GO" id="GO:0006310">
    <property type="term" value="P:DNA recombination"/>
    <property type="evidence" value="ECO:0007669"/>
    <property type="project" value="UniProtKB-KW"/>
</dbReference>
<reference evidence="3 4" key="1">
    <citation type="journal article" date="2016" name="Genome Announc.">
        <title>Complete Genome and Plasmid Sequences for Rhodococcus fascians D188 and Draft Sequences for Rhodococcus Isolates PBTS 1 and PBTS 2.</title>
        <authorList>
            <person name="Stamler R.A."/>
            <person name="Vereecke D."/>
            <person name="Zhang Y."/>
            <person name="Schilkey F."/>
            <person name="Devitt N."/>
            <person name="Randall J.J."/>
        </authorList>
    </citation>
    <scope>NUCLEOTIDE SEQUENCE [LARGE SCALE GENOMIC DNA]</scope>
    <source>
        <strain evidence="3 4">PBTS2</strain>
    </source>
</reference>
<dbReference type="Pfam" id="PF00665">
    <property type="entry name" value="rve"/>
    <property type="match status" value="1"/>
</dbReference>
<protein>
    <recommendedName>
        <fullName evidence="2">Integrase catalytic domain-containing protein</fullName>
    </recommendedName>
</protein>
<evidence type="ECO:0000256" key="1">
    <source>
        <dbReference type="ARBA" id="ARBA00023172"/>
    </source>
</evidence>
<keyword evidence="4" id="KW-1185">Reference proteome</keyword>
<evidence type="ECO:0000313" key="3">
    <source>
        <dbReference type="EMBL" id="AMY23905.1"/>
    </source>
</evidence>
<sequence>MVHPGFSHQVRMTFWSLRSSGVTIKDAALAVGISEDSGWNWVYERGGVRPRSTPDPTGRFLSLEEREFIADGVRDGWTMTAIATCLGRAVSTISRELKRHKYFRGQYKPHQAERDARKAAKRPKKGKLEVTPLLRDRVQALLDLDYSPEQISATLRKEFPHSPEMHVSHETIYQTLYVQSKGGLTKELTRHLRTGRPVRLAHRRTTERRSKIRGMINISERPAEVADRNVPGHWEGDLIIGTKGGSAIGTLVERTSRLVMLLHLPIDHSAASVAEAMTAKIAELPAALMRSITWDQGGEMAKHAEITVATGVQIYFCDPHSPWQRGTNENTNGLLRQYFKKGTDLSVHGPERLDEVAALLNNRPRKTLGWDTPLEEYNKRLLVATTT</sequence>
<dbReference type="InterPro" id="IPR001584">
    <property type="entry name" value="Integrase_cat-core"/>
</dbReference>
<dbReference type="InterPro" id="IPR009057">
    <property type="entry name" value="Homeodomain-like_sf"/>
</dbReference>
<dbReference type="SUPFAM" id="SSF46689">
    <property type="entry name" value="Homeodomain-like"/>
    <property type="match status" value="1"/>
</dbReference>
<dbReference type="InterPro" id="IPR036397">
    <property type="entry name" value="RNaseH_sf"/>
</dbReference>
<keyword evidence="1" id="KW-0233">DNA recombination</keyword>
<dbReference type="Pfam" id="PF13936">
    <property type="entry name" value="HTH_38"/>
    <property type="match status" value="1"/>
</dbReference>
<dbReference type="AlphaFoldDB" id="A0A143QL59"/>
<dbReference type="GO" id="GO:0003676">
    <property type="term" value="F:nucleic acid binding"/>
    <property type="evidence" value="ECO:0007669"/>
    <property type="project" value="InterPro"/>
</dbReference>
<organism evidence="3 4">
    <name type="scientific">Rhodococcoides fascians</name>
    <name type="common">Rhodococcus fascians</name>
    <dbReference type="NCBI Taxonomy" id="1828"/>
    <lineage>
        <taxon>Bacteria</taxon>
        <taxon>Bacillati</taxon>
        <taxon>Actinomycetota</taxon>
        <taxon>Actinomycetes</taxon>
        <taxon>Mycobacteriales</taxon>
        <taxon>Nocardiaceae</taxon>
        <taxon>Rhodococcoides</taxon>
    </lineage>
</organism>
<dbReference type="GO" id="GO:0032196">
    <property type="term" value="P:transposition"/>
    <property type="evidence" value="ECO:0007669"/>
    <property type="project" value="TreeGrafter"/>
</dbReference>
<dbReference type="InterPro" id="IPR051917">
    <property type="entry name" value="Transposase-Integrase"/>
</dbReference>
<dbReference type="EMBL" id="CP015220">
    <property type="protein sequence ID" value="AMY23905.1"/>
    <property type="molecule type" value="Genomic_DNA"/>
</dbReference>
<evidence type="ECO:0000313" key="4">
    <source>
        <dbReference type="Proteomes" id="UP000076038"/>
    </source>
</evidence>
<accession>A0A143QL59</accession>
<dbReference type="GO" id="GO:0004803">
    <property type="term" value="F:transposase activity"/>
    <property type="evidence" value="ECO:0007669"/>
    <property type="project" value="TreeGrafter"/>
</dbReference>
<dbReference type="NCBIfam" id="NF033563">
    <property type="entry name" value="transpos_IS30"/>
    <property type="match status" value="1"/>
</dbReference>
<dbReference type="PANTHER" id="PTHR10948:SF23">
    <property type="entry name" value="TRANSPOSASE INSI FOR INSERTION SEQUENCE ELEMENT IS30A-RELATED"/>
    <property type="match status" value="1"/>
</dbReference>
<dbReference type="InterPro" id="IPR053392">
    <property type="entry name" value="Transposase_IS30-like"/>
</dbReference>
<dbReference type="Gene3D" id="3.30.420.10">
    <property type="entry name" value="Ribonuclease H-like superfamily/Ribonuclease H"/>
    <property type="match status" value="1"/>
</dbReference>
<proteinExistence type="predicted"/>
<dbReference type="SUPFAM" id="SSF53098">
    <property type="entry name" value="Ribonuclease H-like"/>
    <property type="match status" value="1"/>
</dbReference>
<dbReference type="InterPro" id="IPR012337">
    <property type="entry name" value="RNaseH-like_sf"/>
</dbReference>
<dbReference type="GO" id="GO:0005829">
    <property type="term" value="C:cytosol"/>
    <property type="evidence" value="ECO:0007669"/>
    <property type="project" value="TreeGrafter"/>
</dbReference>
<gene>
    <name evidence="3" type="ORF">A3Q41_02610</name>
</gene>
<dbReference type="InterPro" id="IPR025246">
    <property type="entry name" value="IS30-like_HTH"/>
</dbReference>
<dbReference type="PANTHER" id="PTHR10948">
    <property type="entry name" value="TRANSPOSASE"/>
    <property type="match status" value="1"/>
</dbReference>
<dbReference type="GO" id="GO:0015074">
    <property type="term" value="P:DNA integration"/>
    <property type="evidence" value="ECO:0007669"/>
    <property type="project" value="InterPro"/>
</dbReference>
<dbReference type="RefSeq" id="WP_371829145.1">
    <property type="nucleotide sequence ID" value="NZ_CP015220.1"/>
</dbReference>
<dbReference type="KEGG" id="rhs:A3Q41_02610"/>
<name>A0A143QL59_RHOFA</name>
<dbReference type="PATRIC" id="fig|1653479.3.peg.2639"/>
<dbReference type="Proteomes" id="UP000076038">
    <property type="component" value="Chromosome"/>
</dbReference>
<reference evidence="4" key="2">
    <citation type="submission" date="2016-04" db="EMBL/GenBank/DDBJ databases">
        <title>Complete Genome and Plasmid Sequences for Rhodococcus fascians D188 and Draft Sequences for Rhodococcus spp. Isolates PBTS 1 and PBTS 2.</title>
        <authorList>
            <person name="Stamer R."/>
            <person name="Vereecke D."/>
            <person name="Zhang Y."/>
            <person name="Schilkey F."/>
            <person name="Devitt N."/>
            <person name="Randall J."/>
        </authorList>
    </citation>
    <scope>NUCLEOTIDE SEQUENCE [LARGE SCALE GENOMIC DNA]</scope>
    <source>
        <strain evidence="4">PBTS2</strain>
    </source>
</reference>